<keyword evidence="1" id="KW-0812">Transmembrane</keyword>
<evidence type="ECO:0000313" key="2">
    <source>
        <dbReference type="EMBL" id="ALC45893.1"/>
    </source>
</evidence>
<feature type="transmembrane region" description="Helical" evidence="1">
    <location>
        <begin position="215"/>
        <end position="243"/>
    </location>
</feature>
<keyword evidence="1" id="KW-0472">Membrane</keyword>
<reference evidence="2 3" key="1">
    <citation type="submission" date="2015-08" db="EMBL/GenBank/DDBJ databases">
        <title>Ancestral chromatin configuration constrains chromatin evolution on differentiating sex chromosomes in Drosophila.</title>
        <authorList>
            <person name="Zhou Q."/>
            <person name="Bachtrog D."/>
        </authorList>
    </citation>
    <scope>NUCLEOTIDE SEQUENCE [LARGE SCALE GENOMIC DNA]</scope>
    <source>
        <tissue evidence="2">Whole larvae</tissue>
    </source>
</reference>
<protein>
    <submittedName>
        <fullName evidence="2">CG4287</fullName>
    </submittedName>
</protein>
<dbReference type="EMBL" id="CP012526">
    <property type="protein sequence ID" value="ALC45893.1"/>
    <property type="molecule type" value="Genomic_DNA"/>
</dbReference>
<dbReference type="Proteomes" id="UP000494163">
    <property type="component" value="Chromosome 3R"/>
</dbReference>
<keyword evidence="1" id="KW-1133">Transmembrane helix</keyword>
<evidence type="ECO:0000256" key="1">
    <source>
        <dbReference type="SAM" id="Phobius"/>
    </source>
</evidence>
<dbReference type="OrthoDB" id="6362496at2759"/>
<dbReference type="OMA" id="ERCFVEQ"/>
<dbReference type="AlphaFoldDB" id="A0A0M3QXG6"/>
<organism evidence="2 3">
    <name type="scientific">Drosophila busckii</name>
    <name type="common">Fruit fly</name>
    <dbReference type="NCBI Taxonomy" id="30019"/>
    <lineage>
        <taxon>Eukaryota</taxon>
        <taxon>Metazoa</taxon>
        <taxon>Ecdysozoa</taxon>
        <taxon>Arthropoda</taxon>
        <taxon>Hexapoda</taxon>
        <taxon>Insecta</taxon>
        <taxon>Pterygota</taxon>
        <taxon>Neoptera</taxon>
        <taxon>Endopterygota</taxon>
        <taxon>Diptera</taxon>
        <taxon>Brachycera</taxon>
        <taxon>Muscomorpha</taxon>
        <taxon>Ephydroidea</taxon>
        <taxon>Drosophilidae</taxon>
        <taxon>Drosophila</taxon>
    </lineage>
</organism>
<accession>A0A0M3QXG6</accession>
<gene>
    <name evidence="2" type="ORF">Dbus_chr3Rg643</name>
</gene>
<keyword evidence="3" id="KW-1185">Reference proteome</keyword>
<sequence>MSKENSRHMPPEELAMQSLTKQLFKSQLFRGIYIKRCFVEQVGGYRDVVALQSSERDLGKQLLASATQLNMFYHRFVPGMWVGISKESDDIQKLSACQLETCIWTQLSNAAFGEYWFIIKTIRFRSHEIQIKLKIVREIQPESIVSTQCFVRSKSPCPTGTIWDDKKPDVGIEKDYQSRIVTPDFFALFRDWGQSTYEFMANDVNKPNIIRFIRFLGLLLLSIGSGIIVAIRFLGIFVVRFLFEFSRLTHAATPIVLSLIEFVNKIFGAFFILLTMMWKDLVVSRGVSVSREQIQANNRLKTLTYDRSHESYCR</sequence>
<name>A0A0M3QXG6_DROBS</name>
<proteinExistence type="predicted"/>
<evidence type="ECO:0000313" key="3">
    <source>
        <dbReference type="Proteomes" id="UP000494163"/>
    </source>
</evidence>
<feature type="transmembrane region" description="Helical" evidence="1">
    <location>
        <begin position="255"/>
        <end position="278"/>
    </location>
</feature>